<evidence type="ECO:0000259" key="1">
    <source>
        <dbReference type="SMART" id="SM00960"/>
    </source>
</evidence>
<sequence length="130" mass="13285">MSHPYSAGLDWLLASFADQIPDVAHALVVSGDGLRLAASPGLSIDQVDQLAAVISGLASLTTGAARFMAAGRVRQQIVDMDGGVMLVMAVGNRALIGVLAAPGCDLGQIGYETAMLVQRVAEALEPAARA</sequence>
<reference evidence="3" key="1">
    <citation type="submission" date="2016-06" db="EMBL/GenBank/DDBJ databases">
        <authorList>
            <person name="Varghese N."/>
            <person name="Submissions Spin"/>
        </authorList>
    </citation>
    <scope>NUCLEOTIDE SEQUENCE [LARGE SCALE GENOMIC DNA]</scope>
    <source>
        <strain evidence="3">DSM 43817</strain>
    </source>
</reference>
<dbReference type="SUPFAM" id="SSF103196">
    <property type="entry name" value="Roadblock/LC7 domain"/>
    <property type="match status" value="1"/>
</dbReference>
<gene>
    <name evidence="2" type="ORF">GA0074692_0531</name>
</gene>
<dbReference type="EMBL" id="FMHW01000002">
    <property type="protein sequence ID" value="SCL19034.1"/>
    <property type="molecule type" value="Genomic_DNA"/>
</dbReference>
<evidence type="ECO:0000313" key="3">
    <source>
        <dbReference type="Proteomes" id="UP000198959"/>
    </source>
</evidence>
<dbReference type="Gene3D" id="3.30.450.30">
    <property type="entry name" value="Dynein light chain 2a, cytoplasmic"/>
    <property type="match status" value="1"/>
</dbReference>
<dbReference type="Proteomes" id="UP000198959">
    <property type="component" value="Unassembled WGS sequence"/>
</dbReference>
<dbReference type="OrthoDB" id="5187023at2"/>
<accession>A0A1C6RPR0</accession>
<dbReference type="InterPro" id="IPR053141">
    <property type="entry name" value="Mycobact_SerProt_Inhib_Rv3364c"/>
</dbReference>
<dbReference type="PANTHER" id="PTHR36222">
    <property type="entry name" value="SERINE PROTEASE INHIBITOR RV3364C"/>
    <property type="match status" value="1"/>
</dbReference>
<dbReference type="SMART" id="SM00960">
    <property type="entry name" value="Robl_LC7"/>
    <property type="match status" value="1"/>
</dbReference>
<dbReference type="RefSeq" id="WP_091638937.1">
    <property type="nucleotide sequence ID" value="NZ_FMHW01000002.1"/>
</dbReference>
<dbReference type="Pfam" id="PF03259">
    <property type="entry name" value="Robl_LC7"/>
    <property type="match status" value="1"/>
</dbReference>
<keyword evidence="3" id="KW-1185">Reference proteome</keyword>
<dbReference type="STRING" id="145854.GA0074692_0531"/>
<evidence type="ECO:0000313" key="2">
    <source>
        <dbReference type="EMBL" id="SCL19034.1"/>
    </source>
</evidence>
<dbReference type="InterPro" id="IPR004942">
    <property type="entry name" value="Roadblock/LAMTOR2_dom"/>
</dbReference>
<organism evidence="2 3">
    <name type="scientific">Micromonospora pallida</name>
    <dbReference type="NCBI Taxonomy" id="145854"/>
    <lineage>
        <taxon>Bacteria</taxon>
        <taxon>Bacillati</taxon>
        <taxon>Actinomycetota</taxon>
        <taxon>Actinomycetes</taxon>
        <taxon>Micromonosporales</taxon>
        <taxon>Micromonosporaceae</taxon>
        <taxon>Micromonospora</taxon>
    </lineage>
</organism>
<protein>
    <recommendedName>
        <fullName evidence="1">Roadblock/LAMTOR2 domain-containing protein</fullName>
    </recommendedName>
</protein>
<dbReference type="AlphaFoldDB" id="A0A1C6RPR0"/>
<proteinExistence type="predicted"/>
<dbReference type="PANTHER" id="PTHR36222:SF1">
    <property type="entry name" value="SERINE PROTEASE INHIBITOR RV3364C"/>
    <property type="match status" value="1"/>
</dbReference>
<name>A0A1C6RPR0_9ACTN</name>
<feature type="domain" description="Roadblock/LAMTOR2" evidence="1">
    <location>
        <begin position="10"/>
        <end position="100"/>
    </location>
</feature>